<protein>
    <submittedName>
        <fullName evidence="2">Uncharacterized protein LOC109053646</fullName>
    </submittedName>
</protein>
<sequence>MARDLLYYFLILIFGIPMHECVAVLRDGRCVIEEPCFDLSVMANSARLVSKDVIAADGEKILLRHSSFDKIRKKKNLHGCVLQKILDLFQEVLDKTNGTYVHKNEEINHHTELIHIMDQLRNCVYKKKDRCKKLYKMSEITTTSSPMILEEKMNPNQLAVLQLQKLKSASERVSDVHIQEKVMDELKTLHLYMQGKGFRKNTND</sequence>
<feature type="signal peptide" evidence="1">
    <location>
        <begin position="1"/>
        <end position="23"/>
    </location>
</feature>
<keyword evidence="1" id="KW-0732">Signal</keyword>
<organism evidence="2">
    <name type="scientific">Cyprinus carpio</name>
    <name type="common">Common carp</name>
    <dbReference type="NCBI Taxonomy" id="7962"/>
    <lineage>
        <taxon>Eukaryota</taxon>
        <taxon>Metazoa</taxon>
        <taxon>Chordata</taxon>
        <taxon>Craniata</taxon>
        <taxon>Vertebrata</taxon>
        <taxon>Euteleostomi</taxon>
        <taxon>Actinopterygii</taxon>
        <taxon>Neopterygii</taxon>
        <taxon>Teleostei</taxon>
        <taxon>Ostariophysi</taxon>
        <taxon>Cypriniformes</taxon>
        <taxon>Cyprinidae</taxon>
        <taxon>Cyprininae</taxon>
        <taxon>Cyprinus</taxon>
    </lineage>
</organism>
<dbReference type="GeneID" id="109053646"/>
<dbReference type="RefSeq" id="XP_042595571.1">
    <property type="nucleotide sequence ID" value="XM_042739637.1"/>
</dbReference>
<evidence type="ECO:0000313" key="2">
    <source>
        <dbReference type="RefSeq" id="XP_042595571.1"/>
    </source>
</evidence>
<dbReference type="Proteomes" id="UP001155660">
    <property type="component" value="Chromosome A4"/>
</dbReference>
<dbReference type="OrthoDB" id="8846145at2759"/>
<dbReference type="AlphaFoldDB" id="A0A9Q9X6Q4"/>
<feature type="chain" id="PRO_5040130249" evidence="1">
    <location>
        <begin position="24"/>
        <end position="204"/>
    </location>
</feature>
<gene>
    <name evidence="2" type="primary">LOC109053646</name>
</gene>
<proteinExistence type="predicted"/>
<name>A0A9Q9X6Q4_CYPCA</name>
<reference evidence="2" key="1">
    <citation type="submission" date="2025-08" db="UniProtKB">
        <authorList>
            <consortium name="RefSeq"/>
        </authorList>
    </citation>
    <scope>IDENTIFICATION</scope>
    <source>
        <tissue evidence="2">Muscle</tissue>
    </source>
</reference>
<evidence type="ECO:0000256" key="1">
    <source>
        <dbReference type="SAM" id="SignalP"/>
    </source>
</evidence>
<dbReference type="KEGG" id="ccar:109053646"/>
<accession>A0A9Q9X6Q4</accession>